<evidence type="ECO:0000313" key="3">
    <source>
        <dbReference type="EMBL" id="CAB0009863.1"/>
    </source>
</evidence>
<reference evidence="3 4" key="1">
    <citation type="submission" date="2020-02" db="EMBL/GenBank/DDBJ databases">
        <authorList>
            <person name="Ferguson B K."/>
        </authorList>
    </citation>
    <scope>NUCLEOTIDE SEQUENCE [LARGE SCALE GENOMIC DNA]</scope>
</reference>
<accession>A0A6H5H8B1</accession>
<feature type="region of interest" description="Disordered" evidence="1">
    <location>
        <begin position="72"/>
        <end position="103"/>
    </location>
</feature>
<dbReference type="OrthoDB" id="28208at2759"/>
<feature type="transmembrane region" description="Helical" evidence="2">
    <location>
        <begin position="133"/>
        <end position="152"/>
    </location>
</feature>
<keyword evidence="2" id="KW-0472">Membrane</keyword>
<dbReference type="AlphaFoldDB" id="A0A6H5H8B1"/>
<organism evidence="3 4">
    <name type="scientific">Nesidiocoris tenuis</name>
    <dbReference type="NCBI Taxonomy" id="355587"/>
    <lineage>
        <taxon>Eukaryota</taxon>
        <taxon>Metazoa</taxon>
        <taxon>Ecdysozoa</taxon>
        <taxon>Arthropoda</taxon>
        <taxon>Hexapoda</taxon>
        <taxon>Insecta</taxon>
        <taxon>Pterygota</taxon>
        <taxon>Neoptera</taxon>
        <taxon>Paraneoptera</taxon>
        <taxon>Hemiptera</taxon>
        <taxon>Heteroptera</taxon>
        <taxon>Panheteroptera</taxon>
        <taxon>Cimicomorpha</taxon>
        <taxon>Miridae</taxon>
        <taxon>Dicyphina</taxon>
        <taxon>Nesidiocoris</taxon>
    </lineage>
</organism>
<dbReference type="EMBL" id="CADCXU010022405">
    <property type="protein sequence ID" value="CAB0009863.1"/>
    <property type="molecule type" value="Genomic_DNA"/>
</dbReference>
<proteinExistence type="predicted"/>
<protein>
    <recommendedName>
        <fullName evidence="5">Amino acid transporter transmembrane domain-containing protein</fullName>
    </recommendedName>
</protein>
<gene>
    <name evidence="3" type="ORF">NTEN_LOCUS14936</name>
</gene>
<sequence>MSLIGAVLMGQLMFLVPPVVYVKLRKMQMDLALSSQPSPAPPRRFFGYGTVGVALQPEDSALLEYHGRADVADSHPRLPSGDGTRSPSRRRMSPGLPPVSRPHTTLDSISDLFRLDAWADRPIPLTVCEKSSCFLLVLSGLVATATSTYFAVLGTLEYANFAPPCIINVTLASRLIYDQLVWTTRVSVGSRLGHDRQYVKILTSVCSFLGIASRTPAGPIREVGRPVEGWWRKDGRPAQELLPRGRRSSGAVSARTESLQLCAGAFNFEISAAGIRRWCDPSVGPGHAFASKAVLPASVL</sequence>
<evidence type="ECO:0000256" key="2">
    <source>
        <dbReference type="SAM" id="Phobius"/>
    </source>
</evidence>
<evidence type="ECO:0000313" key="4">
    <source>
        <dbReference type="Proteomes" id="UP000479000"/>
    </source>
</evidence>
<dbReference type="Proteomes" id="UP000479000">
    <property type="component" value="Unassembled WGS sequence"/>
</dbReference>
<evidence type="ECO:0008006" key="5">
    <source>
        <dbReference type="Google" id="ProtNLM"/>
    </source>
</evidence>
<keyword evidence="2" id="KW-1133">Transmembrane helix</keyword>
<keyword evidence="4" id="KW-1185">Reference proteome</keyword>
<name>A0A6H5H8B1_9HEMI</name>
<keyword evidence="2" id="KW-0812">Transmembrane</keyword>
<feature type="transmembrane region" description="Helical" evidence="2">
    <location>
        <begin position="6"/>
        <end position="24"/>
    </location>
</feature>
<evidence type="ECO:0000256" key="1">
    <source>
        <dbReference type="SAM" id="MobiDB-lite"/>
    </source>
</evidence>